<dbReference type="InterPro" id="IPR044911">
    <property type="entry name" value="V-type_ATPase_csu/dsu_dom_3"/>
</dbReference>
<name>A0A7V3PTL5_UNCW3</name>
<reference evidence="4" key="1">
    <citation type="journal article" date="2020" name="mSystems">
        <title>Genome- and Community-Level Interaction Insights into Carbon Utilization and Element Cycling Functions of Hydrothermarchaeota in Hydrothermal Sediment.</title>
        <authorList>
            <person name="Zhou Z."/>
            <person name="Liu Y."/>
            <person name="Xu W."/>
            <person name="Pan J."/>
            <person name="Luo Z.H."/>
            <person name="Li M."/>
        </authorList>
    </citation>
    <scope>NUCLEOTIDE SEQUENCE [LARGE SCALE GENOMIC DNA]</scope>
    <source>
        <strain evidence="4">SpSt-914</strain>
    </source>
</reference>
<dbReference type="InterPro" id="IPR050873">
    <property type="entry name" value="V-ATPase_V0D/AC39_subunit"/>
</dbReference>
<organism evidence="4">
    <name type="scientific">candidate division WOR-3 bacterium</name>
    <dbReference type="NCBI Taxonomy" id="2052148"/>
    <lineage>
        <taxon>Bacteria</taxon>
        <taxon>Bacteria division WOR-3</taxon>
    </lineage>
</organism>
<dbReference type="AlphaFoldDB" id="A0A7V3PTL5"/>
<dbReference type="Gene3D" id="1.10.132.50">
    <property type="entry name" value="ATP synthase (C/AC39) subunit, domain 3"/>
    <property type="match status" value="1"/>
</dbReference>
<evidence type="ECO:0000313" key="4">
    <source>
        <dbReference type="EMBL" id="HGD13296.1"/>
    </source>
</evidence>
<accession>A0A7V3PTL5</accession>
<evidence type="ECO:0008006" key="5">
    <source>
        <dbReference type="Google" id="ProtNLM"/>
    </source>
</evidence>
<dbReference type="InterPro" id="IPR002843">
    <property type="entry name" value="ATPase_V0-cplx_csu/dsu"/>
</dbReference>
<protein>
    <recommendedName>
        <fullName evidence="5">V-type ATP synthase subunit C</fullName>
    </recommendedName>
</protein>
<dbReference type="GO" id="GO:0046961">
    <property type="term" value="F:proton-transporting ATPase activity, rotational mechanism"/>
    <property type="evidence" value="ECO:0007669"/>
    <property type="project" value="InterPro"/>
</dbReference>
<evidence type="ECO:0000256" key="1">
    <source>
        <dbReference type="ARBA" id="ARBA00006709"/>
    </source>
</evidence>
<gene>
    <name evidence="4" type="ORF">ENX16_04370</name>
</gene>
<dbReference type="PANTHER" id="PTHR38682:SF1">
    <property type="entry name" value="V-TYPE ATP SYNTHASE SUBUNIT C"/>
    <property type="match status" value="1"/>
</dbReference>
<dbReference type="Pfam" id="PF01992">
    <property type="entry name" value="vATP-synt_AC39"/>
    <property type="match status" value="1"/>
</dbReference>
<dbReference type="Gene3D" id="1.20.1690.10">
    <property type="entry name" value="V-type ATP synthase subunit C domain"/>
    <property type="match status" value="2"/>
</dbReference>
<sequence length="339" mass="38269">MSYPIPRPGFRESIRWSESTAYSFGIGRLKSLELLFFDRNVYNKLVATKDVSDFLRELAETRYQKFFDQETRMNPALVFSRAEIEALELCLEYANEEWFQALLSLPVYLLNLKVGLKRQLASTSSRAGEGAMMAKLVVVKLPEDIENKVMGIAVQALTRAQEKNDPSVIDLSLDRAEVELALGISIGQDFAHRYYQLVADLLNLRMLLRLKLLGERMEELDWALIKGGNIPGELLVSLASGNQDEWRAVFSGTAFWDLIQAGFSSIGSKTGFAGVERRSRAMLISFVNRARYIALGYEPVFRFYLLWENELTNLRLIYGAKVAGLEPAVCQELVVDGNA</sequence>
<dbReference type="PANTHER" id="PTHR38682">
    <property type="entry name" value="V-TYPE ATP SYNTHASE SUBUNIT C"/>
    <property type="match status" value="1"/>
</dbReference>
<proteinExistence type="inferred from homology"/>
<evidence type="ECO:0000256" key="2">
    <source>
        <dbReference type="ARBA" id="ARBA00022448"/>
    </source>
</evidence>
<keyword evidence="3" id="KW-0406">Ion transport</keyword>
<comment type="caution">
    <text evidence="4">The sequence shown here is derived from an EMBL/GenBank/DDBJ whole genome shotgun (WGS) entry which is preliminary data.</text>
</comment>
<dbReference type="EMBL" id="DTMZ01000101">
    <property type="protein sequence ID" value="HGD13296.1"/>
    <property type="molecule type" value="Genomic_DNA"/>
</dbReference>
<dbReference type="SUPFAM" id="SSF103486">
    <property type="entry name" value="V-type ATP synthase subunit C"/>
    <property type="match status" value="1"/>
</dbReference>
<keyword evidence="2" id="KW-0813">Transport</keyword>
<dbReference type="InterPro" id="IPR035067">
    <property type="entry name" value="V-type_ATPase_csu/dsu"/>
</dbReference>
<evidence type="ECO:0000256" key="3">
    <source>
        <dbReference type="ARBA" id="ARBA00023065"/>
    </source>
</evidence>
<comment type="similarity">
    <text evidence="1">Belongs to the V-ATPase V0D/AC39 subunit family.</text>
</comment>
<dbReference type="InterPro" id="IPR036079">
    <property type="entry name" value="ATPase_csu/dsu_sf"/>
</dbReference>